<organism evidence="2 3">
    <name type="scientific">Mytilus coruscus</name>
    <name type="common">Sea mussel</name>
    <dbReference type="NCBI Taxonomy" id="42192"/>
    <lineage>
        <taxon>Eukaryota</taxon>
        <taxon>Metazoa</taxon>
        <taxon>Spiralia</taxon>
        <taxon>Lophotrochozoa</taxon>
        <taxon>Mollusca</taxon>
        <taxon>Bivalvia</taxon>
        <taxon>Autobranchia</taxon>
        <taxon>Pteriomorphia</taxon>
        <taxon>Mytilida</taxon>
        <taxon>Mytiloidea</taxon>
        <taxon>Mytilidae</taxon>
        <taxon>Mytilinae</taxon>
        <taxon>Mytilus</taxon>
    </lineage>
</organism>
<dbReference type="PROSITE" id="PS50060">
    <property type="entry name" value="MAM_2"/>
    <property type="match status" value="1"/>
</dbReference>
<dbReference type="InterPro" id="IPR051560">
    <property type="entry name" value="MAM_domain-containing"/>
</dbReference>
<gene>
    <name evidence="2" type="ORF">MCOR_538</name>
</gene>
<dbReference type="InterPro" id="IPR013320">
    <property type="entry name" value="ConA-like_dom_sf"/>
</dbReference>
<dbReference type="SMART" id="SM00137">
    <property type="entry name" value="MAM"/>
    <property type="match status" value="1"/>
</dbReference>
<dbReference type="AlphaFoldDB" id="A0A6J7ZUD1"/>
<evidence type="ECO:0000313" key="2">
    <source>
        <dbReference type="EMBL" id="CAC5356289.1"/>
    </source>
</evidence>
<dbReference type="CDD" id="cd06263">
    <property type="entry name" value="MAM"/>
    <property type="match status" value="1"/>
</dbReference>
<dbReference type="SUPFAM" id="SSF49899">
    <property type="entry name" value="Concanavalin A-like lectins/glucanases"/>
    <property type="match status" value="1"/>
</dbReference>
<dbReference type="InterPro" id="IPR000998">
    <property type="entry name" value="MAM_dom"/>
</dbReference>
<accession>A0A6J7ZUD1</accession>
<evidence type="ECO:0000259" key="1">
    <source>
        <dbReference type="PROSITE" id="PS50060"/>
    </source>
</evidence>
<dbReference type="EMBL" id="CACVKT020000137">
    <property type="protein sequence ID" value="CAC5356289.1"/>
    <property type="molecule type" value="Genomic_DNA"/>
</dbReference>
<dbReference type="PANTHER" id="PTHR23282">
    <property type="entry name" value="APICAL ENDOSOMAL GLYCOPROTEIN PRECURSOR"/>
    <property type="match status" value="1"/>
</dbReference>
<dbReference type="CDD" id="cd22823">
    <property type="entry name" value="Gal_Rha_Lectin"/>
    <property type="match status" value="1"/>
</dbReference>
<reference evidence="2 3" key="1">
    <citation type="submission" date="2020-06" db="EMBL/GenBank/DDBJ databases">
        <authorList>
            <person name="Li R."/>
            <person name="Bekaert M."/>
        </authorList>
    </citation>
    <scope>NUCLEOTIDE SEQUENCE [LARGE SCALE GENOMIC DNA]</scope>
    <source>
        <strain evidence="3">wild</strain>
    </source>
</reference>
<feature type="domain" description="MAM" evidence="1">
    <location>
        <begin position="230"/>
        <end position="376"/>
    </location>
</feature>
<proteinExistence type="predicted"/>
<dbReference type="GO" id="GO:0016020">
    <property type="term" value="C:membrane"/>
    <property type="evidence" value="ECO:0007669"/>
    <property type="project" value="InterPro"/>
</dbReference>
<name>A0A6J7ZUD1_MYTCO</name>
<evidence type="ECO:0000313" key="3">
    <source>
        <dbReference type="Proteomes" id="UP000507470"/>
    </source>
</evidence>
<dbReference type="Gene3D" id="2.60.120.200">
    <property type="match status" value="1"/>
</dbReference>
<dbReference type="Pfam" id="PF00629">
    <property type="entry name" value="MAM"/>
    <property type="match status" value="1"/>
</dbReference>
<sequence>MEILQPSGYVQIVILTIPEQFFSPFINRKFSVDNKLISFLSQTDSSAFSVSLNDNTDNIGNPVATSSPIPVATKINKRINRQTSLRVLNINFRSCKTKVAQIENLITSSEPDIIIGNETWLNKDVKSSEIFPSSLFEDVFHTNTINVNIDFDDKSRNISCDNSLWIHIHEISVREESMSCKNMNCELNKRDSNAIRNSCNGKRKCNLDWNFNTKCIKEYGYFNISYICKAMCDFEDDTCQFKSRGWERVNSIEIPTQQNTNTTMINDHTTGNGFFMTIRSVSSSNGEFKSIKFKNGGDNCLTFWYLIFGDVQLYVKNIRGNVEFISSAQNGDWLYKTIDIFMEREDFIIFQTLFLTEIRSGVALDDVSLSSGKCKNVMPINQSCISADEDYTLRGCPSFFLSELNINLTYNVSGIDQVCHNSTQIKEEIDSYCNRSDWKPCKFKLTDLSVNGEDKCFQLDKKLSIVFSCTDTPMLPITSIAATQQTDGML</sequence>
<dbReference type="Proteomes" id="UP000507470">
    <property type="component" value="Unassembled WGS sequence"/>
</dbReference>
<keyword evidence="3" id="KW-1185">Reference proteome</keyword>
<dbReference type="PANTHER" id="PTHR23282:SF101">
    <property type="entry name" value="MAM DOMAIN-CONTAINING PROTEIN"/>
    <property type="match status" value="1"/>
</dbReference>
<protein>
    <recommendedName>
        <fullName evidence="1">MAM domain-containing protein</fullName>
    </recommendedName>
</protein>